<evidence type="ECO:0000259" key="13">
    <source>
        <dbReference type="Pfam" id="PF00593"/>
    </source>
</evidence>
<dbReference type="Gene3D" id="2.40.170.20">
    <property type="entry name" value="TonB-dependent receptor, beta-barrel domain"/>
    <property type="match status" value="1"/>
</dbReference>
<evidence type="ECO:0000256" key="3">
    <source>
        <dbReference type="ARBA" id="ARBA00022452"/>
    </source>
</evidence>
<evidence type="ECO:0000256" key="9">
    <source>
        <dbReference type="ARBA" id="ARBA00023136"/>
    </source>
</evidence>
<keyword evidence="4" id="KW-0410">Iron transport</keyword>
<evidence type="ECO:0000259" key="14">
    <source>
        <dbReference type="Pfam" id="PF07715"/>
    </source>
</evidence>
<evidence type="ECO:0000256" key="12">
    <source>
        <dbReference type="RuleBase" id="RU003357"/>
    </source>
</evidence>
<dbReference type="GO" id="GO:0006826">
    <property type="term" value="P:iron ion transport"/>
    <property type="evidence" value="ECO:0007669"/>
    <property type="project" value="UniProtKB-KW"/>
</dbReference>
<dbReference type="InterPro" id="IPR012910">
    <property type="entry name" value="Plug_dom"/>
</dbReference>
<evidence type="ECO:0000256" key="8">
    <source>
        <dbReference type="ARBA" id="ARBA00023077"/>
    </source>
</evidence>
<protein>
    <submittedName>
        <fullName evidence="15">Iron complex outermembrane recepter protein</fullName>
    </submittedName>
</protein>
<evidence type="ECO:0000256" key="7">
    <source>
        <dbReference type="ARBA" id="ARBA00023065"/>
    </source>
</evidence>
<dbReference type="Proteomes" id="UP000198755">
    <property type="component" value="Unassembled WGS sequence"/>
</dbReference>
<proteinExistence type="inferred from homology"/>
<feature type="domain" description="TonB-dependent receptor plug" evidence="14">
    <location>
        <begin position="142"/>
        <end position="249"/>
    </location>
</feature>
<sequence>MLLSTNRLFPLLYFCNSSREFGCTAKFPFDILYKSTGYLNPSFLVGCASNKRTPTHCAGGAVSPAALKRITTMKKRKQHRIGRRVGLPLCLGLTMTTAAFAQDAAPPAEGHVEDVVVSAGPEDANPTSVQAVSQKQATAYQEKAVSATVITQEQIQSLNITNLAQAQKLEPSLQFRYGNVRNLTFNIRGFGASSSNATDGIYGGVPIYIDGVYQPRPGQAVFDIPDLIGVQVLKGPQGTSGGQDSTGGIVNISTALPSFVAQETGEISYGNYNFVQLKASATGAIADSDKAAFRLSVFDTDRQGYISNYNGPGQNFSDWHDKGARLQFLYTPTEDLTARFTLSYAHVNQACCVNLFAGAVTNYANGAAVPNNFYTRIGRLNYNVPTSGAPQNYIASINGYLQTAQENYGASASIDYRFNGFTLSSISSFQDWEFHPNNRENALIAPQLVTNTNGHVSPSRSVVEDIKISSPKGLPVEGFAGLFYLYEQLYDFGLTTNGSDAALYYKSPALPIKVANAAYNYLGRQTYDNPLTNQIAPYAQGVWHATPELDITGGVRYSYYAKESIFRQYIFTQQDYSGLTPAQAALAKATSIAFFGADKQYTANTHQGILSFLGSASYKFTPDILGYVTVSQGGRGGGPNPVANLPAGVPVTVNPEIVQNYEAGLKGSFLDQKLLTNLAGFVMYNHGYITNASAIVGGNTVTYLANAGGAVSRGVEFDVRYRPIEELNTYASFTYDDAFYSDYKNAACPFELSNTVGSCNLTGKPLPITPKFAMATGFEYAKNLGQVIEAFQKPLVGYGGVDWTYQTQIYSLADDSIYSRIPGYGLLNIHAGVRFEDGSWDLQAWAHNALNKRYWLNVSATALPGGAIGGLVGDPLMVGFTLRAKL</sequence>
<keyword evidence="16" id="KW-1185">Reference proteome</keyword>
<accession>A0A1I3VY52</accession>
<dbReference type="Pfam" id="PF07715">
    <property type="entry name" value="Plug"/>
    <property type="match status" value="1"/>
</dbReference>
<keyword evidence="9 11" id="KW-0472">Membrane</keyword>
<feature type="domain" description="TonB-dependent receptor-like beta-barrel" evidence="13">
    <location>
        <begin position="371"/>
        <end position="848"/>
    </location>
</feature>
<evidence type="ECO:0000256" key="2">
    <source>
        <dbReference type="ARBA" id="ARBA00022448"/>
    </source>
</evidence>
<comment type="subcellular location">
    <subcellularLocation>
        <location evidence="1 11">Cell outer membrane</location>
        <topology evidence="1 11">Multi-pass membrane protein</topology>
    </subcellularLocation>
</comment>
<evidence type="ECO:0000256" key="1">
    <source>
        <dbReference type="ARBA" id="ARBA00004571"/>
    </source>
</evidence>
<gene>
    <name evidence="15" type="ORF">SAMN05444581_101197</name>
</gene>
<dbReference type="SUPFAM" id="SSF56935">
    <property type="entry name" value="Porins"/>
    <property type="match status" value="1"/>
</dbReference>
<dbReference type="InterPro" id="IPR036942">
    <property type="entry name" value="Beta-barrel_TonB_sf"/>
</dbReference>
<keyword evidence="3 11" id="KW-1134">Transmembrane beta strand</keyword>
<dbReference type="InterPro" id="IPR000531">
    <property type="entry name" value="Beta-barrel_TonB"/>
</dbReference>
<evidence type="ECO:0000313" key="16">
    <source>
        <dbReference type="Proteomes" id="UP000198755"/>
    </source>
</evidence>
<dbReference type="EMBL" id="FOSN01000001">
    <property type="protein sequence ID" value="SFK00059.1"/>
    <property type="molecule type" value="Genomic_DNA"/>
</dbReference>
<keyword evidence="7" id="KW-0406">Ion transport</keyword>
<dbReference type="AlphaFoldDB" id="A0A1I3VY52"/>
<keyword evidence="10 11" id="KW-0998">Cell outer membrane</keyword>
<keyword evidence="2 11" id="KW-0813">Transport</keyword>
<reference evidence="15 16" key="1">
    <citation type="submission" date="2016-10" db="EMBL/GenBank/DDBJ databases">
        <authorList>
            <person name="de Groot N.N."/>
        </authorList>
    </citation>
    <scope>NUCLEOTIDE SEQUENCE [LARGE SCALE GENOMIC DNA]</scope>
    <source>
        <strain evidence="15 16">NE2</strain>
    </source>
</reference>
<evidence type="ECO:0000256" key="11">
    <source>
        <dbReference type="PROSITE-ProRule" id="PRU01360"/>
    </source>
</evidence>
<dbReference type="PANTHER" id="PTHR32552:SF81">
    <property type="entry name" value="TONB-DEPENDENT OUTER MEMBRANE RECEPTOR"/>
    <property type="match status" value="1"/>
</dbReference>
<evidence type="ECO:0000256" key="5">
    <source>
        <dbReference type="ARBA" id="ARBA00022692"/>
    </source>
</evidence>
<evidence type="ECO:0000256" key="6">
    <source>
        <dbReference type="ARBA" id="ARBA00023004"/>
    </source>
</evidence>
<dbReference type="GO" id="GO:0009279">
    <property type="term" value="C:cell outer membrane"/>
    <property type="evidence" value="ECO:0007669"/>
    <property type="project" value="UniProtKB-SubCell"/>
</dbReference>
<evidence type="ECO:0000256" key="4">
    <source>
        <dbReference type="ARBA" id="ARBA00022496"/>
    </source>
</evidence>
<keyword evidence="6" id="KW-0408">Iron</keyword>
<dbReference type="STRING" id="1612308.SAMN05444581_101197"/>
<evidence type="ECO:0000313" key="15">
    <source>
        <dbReference type="EMBL" id="SFK00059.1"/>
    </source>
</evidence>
<dbReference type="InterPro" id="IPR039426">
    <property type="entry name" value="TonB-dep_rcpt-like"/>
</dbReference>
<name>A0A1I3VY52_9HYPH</name>
<dbReference type="PANTHER" id="PTHR32552">
    <property type="entry name" value="FERRICHROME IRON RECEPTOR-RELATED"/>
    <property type="match status" value="1"/>
</dbReference>
<keyword evidence="5 11" id="KW-0812">Transmembrane</keyword>
<evidence type="ECO:0000256" key="10">
    <source>
        <dbReference type="ARBA" id="ARBA00023237"/>
    </source>
</evidence>
<keyword evidence="8 12" id="KW-0798">TonB box</keyword>
<dbReference type="PROSITE" id="PS52016">
    <property type="entry name" value="TONB_DEPENDENT_REC_3"/>
    <property type="match status" value="1"/>
</dbReference>
<comment type="similarity">
    <text evidence="11 12">Belongs to the TonB-dependent receptor family.</text>
</comment>
<dbReference type="Pfam" id="PF00593">
    <property type="entry name" value="TonB_dep_Rec_b-barrel"/>
    <property type="match status" value="1"/>
</dbReference>
<organism evidence="15 16">
    <name type="scientific">Methylocapsa palsarum</name>
    <dbReference type="NCBI Taxonomy" id="1612308"/>
    <lineage>
        <taxon>Bacteria</taxon>
        <taxon>Pseudomonadati</taxon>
        <taxon>Pseudomonadota</taxon>
        <taxon>Alphaproteobacteria</taxon>
        <taxon>Hyphomicrobiales</taxon>
        <taxon>Beijerinckiaceae</taxon>
        <taxon>Methylocapsa</taxon>
    </lineage>
</organism>